<dbReference type="GO" id="GO:0007165">
    <property type="term" value="P:signal transduction"/>
    <property type="evidence" value="ECO:0007669"/>
    <property type="project" value="InterPro"/>
</dbReference>
<protein>
    <submittedName>
        <fullName evidence="2">Chemotaxis protein CheW</fullName>
    </submittedName>
</protein>
<dbReference type="PROSITE" id="PS50851">
    <property type="entry name" value="CHEW"/>
    <property type="match status" value="1"/>
</dbReference>
<sequence>MNQLLLLCMIAGRKAAIAASEVRSVIEIEAFTPVPGAPRHIPGLTALRSQALTLIDCRSVLGFEPSEEIIGLRAAVVELNGHSYALLLDEAHDVAEAMSAPEPVPGGFGEGWQNAATGMVETVEGPALVLDVERLIGGQLAQAA</sequence>
<dbReference type="InterPro" id="IPR039315">
    <property type="entry name" value="CheW"/>
</dbReference>
<gene>
    <name evidence="2" type="ORF">GRI58_02700</name>
</gene>
<dbReference type="InterPro" id="IPR002545">
    <property type="entry name" value="CheW-lke_dom"/>
</dbReference>
<dbReference type="SUPFAM" id="SSF50341">
    <property type="entry name" value="CheW-like"/>
    <property type="match status" value="1"/>
</dbReference>
<dbReference type="Proteomes" id="UP000439780">
    <property type="component" value="Unassembled WGS sequence"/>
</dbReference>
<evidence type="ECO:0000313" key="3">
    <source>
        <dbReference type="Proteomes" id="UP000439780"/>
    </source>
</evidence>
<dbReference type="PANTHER" id="PTHR22617">
    <property type="entry name" value="CHEMOTAXIS SENSOR HISTIDINE KINASE-RELATED"/>
    <property type="match status" value="1"/>
</dbReference>
<accession>A0A845ABC2</accession>
<dbReference type="SMART" id="SM00260">
    <property type="entry name" value="CheW"/>
    <property type="match status" value="1"/>
</dbReference>
<evidence type="ECO:0000259" key="1">
    <source>
        <dbReference type="PROSITE" id="PS50851"/>
    </source>
</evidence>
<reference evidence="2 3" key="1">
    <citation type="submission" date="2019-12" db="EMBL/GenBank/DDBJ databases">
        <title>Genomic-based taxomic classification of the family Erythrobacteraceae.</title>
        <authorList>
            <person name="Xu L."/>
        </authorList>
    </citation>
    <scope>NUCLEOTIDE SEQUENCE [LARGE SCALE GENOMIC DNA]</scope>
    <source>
        <strain evidence="2 3">KEMB 9005-328</strain>
    </source>
</reference>
<dbReference type="RefSeq" id="WP_160752040.1">
    <property type="nucleotide sequence ID" value="NZ_WTYA01000002.1"/>
</dbReference>
<dbReference type="Pfam" id="PF01584">
    <property type="entry name" value="CheW"/>
    <property type="match status" value="1"/>
</dbReference>
<dbReference type="Gene3D" id="2.30.30.40">
    <property type="entry name" value="SH3 Domains"/>
    <property type="match status" value="1"/>
</dbReference>
<dbReference type="PANTHER" id="PTHR22617:SF23">
    <property type="entry name" value="CHEMOTAXIS PROTEIN CHEW"/>
    <property type="match status" value="1"/>
</dbReference>
<proteinExistence type="predicted"/>
<comment type="caution">
    <text evidence="2">The sequence shown here is derived from an EMBL/GenBank/DDBJ whole genome shotgun (WGS) entry which is preliminary data.</text>
</comment>
<name>A0A845ABC2_9SPHN</name>
<dbReference type="GO" id="GO:0005829">
    <property type="term" value="C:cytosol"/>
    <property type="evidence" value="ECO:0007669"/>
    <property type="project" value="TreeGrafter"/>
</dbReference>
<feature type="domain" description="CheW-like" evidence="1">
    <location>
        <begin position="2"/>
        <end position="141"/>
    </location>
</feature>
<dbReference type="OrthoDB" id="7390823at2"/>
<dbReference type="GO" id="GO:0006935">
    <property type="term" value="P:chemotaxis"/>
    <property type="evidence" value="ECO:0007669"/>
    <property type="project" value="InterPro"/>
</dbReference>
<dbReference type="AlphaFoldDB" id="A0A845ABC2"/>
<dbReference type="InterPro" id="IPR036061">
    <property type="entry name" value="CheW-like_dom_sf"/>
</dbReference>
<keyword evidence="3" id="KW-1185">Reference proteome</keyword>
<dbReference type="EMBL" id="WTYA01000002">
    <property type="protein sequence ID" value="MXP27732.1"/>
    <property type="molecule type" value="Genomic_DNA"/>
</dbReference>
<dbReference type="Gene3D" id="2.40.50.180">
    <property type="entry name" value="CheA-289, Domain 4"/>
    <property type="match status" value="1"/>
</dbReference>
<evidence type="ECO:0000313" key="2">
    <source>
        <dbReference type="EMBL" id="MXP27732.1"/>
    </source>
</evidence>
<organism evidence="2 3">
    <name type="scientific">Qipengyuania algicida</name>
    <dbReference type="NCBI Taxonomy" id="1836209"/>
    <lineage>
        <taxon>Bacteria</taxon>
        <taxon>Pseudomonadati</taxon>
        <taxon>Pseudomonadota</taxon>
        <taxon>Alphaproteobacteria</taxon>
        <taxon>Sphingomonadales</taxon>
        <taxon>Erythrobacteraceae</taxon>
        <taxon>Qipengyuania</taxon>
    </lineage>
</organism>